<accession>A0ACC1HYN6</accession>
<proteinExistence type="predicted"/>
<keyword evidence="1" id="KW-0675">Receptor</keyword>
<reference evidence="1" key="1">
    <citation type="submission" date="2022-06" db="EMBL/GenBank/DDBJ databases">
        <title>Phylogenomic reconstructions and comparative analyses of Kickxellomycotina fungi.</title>
        <authorList>
            <person name="Reynolds N.K."/>
            <person name="Stajich J.E."/>
            <person name="Barry K."/>
            <person name="Grigoriev I.V."/>
            <person name="Crous P."/>
            <person name="Smith M.E."/>
        </authorList>
    </citation>
    <scope>NUCLEOTIDE SEQUENCE</scope>
    <source>
        <strain evidence="1">RSA 2271</strain>
    </source>
</reference>
<keyword evidence="2" id="KW-1185">Reference proteome</keyword>
<protein>
    <submittedName>
        <fullName evidence="1">Mitochondrial import receptor subunit tom20</fullName>
    </submittedName>
</protein>
<comment type="caution">
    <text evidence="1">The sequence shown here is derived from an EMBL/GenBank/DDBJ whole genome shotgun (WGS) entry which is preliminary data.</text>
</comment>
<dbReference type="EMBL" id="JAMZIH010000323">
    <property type="protein sequence ID" value="KAJ1679534.1"/>
    <property type="molecule type" value="Genomic_DNA"/>
</dbReference>
<dbReference type="Proteomes" id="UP001145114">
    <property type="component" value="Unassembled WGS sequence"/>
</dbReference>
<evidence type="ECO:0000313" key="2">
    <source>
        <dbReference type="Proteomes" id="UP001145114"/>
    </source>
</evidence>
<gene>
    <name evidence="1" type="primary">TOM20</name>
    <name evidence="1" type="ORF">EV182_001854</name>
</gene>
<name>A0ACC1HYN6_9FUNG</name>
<evidence type="ECO:0000313" key="1">
    <source>
        <dbReference type="EMBL" id="KAJ1679534.1"/>
    </source>
</evidence>
<organism evidence="1 2">
    <name type="scientific">Spiromyces aspiralis</name>
    <dbReference type="NCBI Taxonomy" id="68401"/>
    <lineage>
        <taxon>Eukaryota</taxon>
        <taxon>Fungi</taxon>
        <taxon>Fungi incertae sedis</taxon>
        <taxon>Zoopagomycota</taxon>
        <taxon>Kickxellomycotina</taxon>
        <taxon>Kickxellomycetes</taxon>
        <taxon>Kickxellales</taxon>
        <taxon>Kickxellaceae</taxon>
        <taxon>Spiromyces</taxon>
    </lineage>
</organism>
<sequence length="593" mass="65911">MKTSTFVLLTAAGLATAGVGYLAYFDYKRRNDPKFRKKLRRDKRRAAKAAESESKRANAETNQIATRLVKKVSGETMPATPEEKEKFFMGQVSKGEALAAGGPGNYEEAACCFYRALKVYPNPIELVMIYQKTIPDVIFSLVMAMMAQEVKLKQERYYDVFPPKEMNVQIKDKRVEDEKKQDESASDNKHRSDVLLPKLGLFATKDIEAGEVIYEEDAVVSTLLPEEEASKSYCHHCQKPIPVLQTASGDVQALEIAKSEETSKTEGAKEHAETNESNGDEEWTSASAIDPENEEGAKPESAVKDVSEEKKVEVETAEEKEEKEKKEDTVTNPNAFECTSCYKAVYCSESCRTEAYDAYHQLLCAKSPQAASLADSSKESHELAPILIAKFFGTIIDKEKKKELARVMKTGGEAKDDSEYTTWEHLERFKYLEIIPGKSDAVALNKLDSILAAKIPGLSEFVNEDRYVTLKGKLAYNTYATFKEEGAKSAGDADKAVKDTYRNGGEGEPKGLALYLVTAHANHSCEPNAKPTFPADTTKLALVATKLVKKGEELTVSYIPVGHPERPYESRNKELMDKFRLKCGCSKCEAEKV</sequence>